<dbReference type="Proteomes" id="UP001161064">
    <property type="component" value="Unassembled WGS sequence"/>
</dbReference>
<evidence type="ECO:0008006" key="4">
    <source>
        <dbReference type="Google" id="ProtNLM"/>
    </source>
</evidence>
<protein>
    <recommendedName>
        <fullName evidence="4">DUF1499 domain-containing protein</fullName>
    </recommendedName>
</protein>
<dbReference type="EMBL" id="BPFZ01000005">
    <property type="protein sequence ID" value="GIU66875.1"/>
    <property type="molecule type" value="Genomic_DNA"/>
</dbReference>
<keyword evidence="1" id="KW-1133">Transmembrane helix</keyword>
<keyword evidence="1" id="KW-0472">Membrane</keyword>
<accession>A0ABQ4PVB9</accession>
<feature type="transmembrane region" description="Helical" evidence="1">
    <location>
        <begin position="12"/>
        <end position="34"/>
    </location>
</feature>
<name>A0ABQ4PVB9_9PROT</name>
<proteinExistence type="predicted"/>
<gene>
    <name evidence="2" type="ORF">PsB1_1029</name>
</gene>
<organism evidence="2 3">
    <name type="scientific">Candidatus Phycosocius spiralis</name>
    <dbReference type="NCBI Taxonomy" id="2815099"/>
    <lineage>
        <taxon>Bacteria</taxon>
        <taxon>Pseudomonadati</taxon>
        <taxon>Pseudomonadota</taxon>
        <taxon>Alphaproteobacteria</taxon>
        <taxon>Caulobacterales</taxon>
        <taxon>Caulobacterales incertae sedis</taxon>
        <taxon>Candidatus Phycosocius</taxon>
    </lineage>
</organism>
<comment type="caution">
    <text evidence="2">The sequence shown here is derived from an EMBL/GenBank/DDBJ whole genome shotgun (WGS) entry which is preliminary data.</text>
</comment>
<feature type="transmembrane region" description="Helical" evidence="1">
    <location>
        <begin position="54"/>
        <end position="75"/>
    </location>
</feature>
<keyword evidence="1" id="KW-0812">Transmembrane</keyword>
<dbReference type="Pfam" id="PF07386">
    <property type="entry name" value="DUF1499"/>
    <property type="match status" value="1"/>
</dbReference>
<sequence>METSSRLLKARAILLLLGVALAIFVPIWIGVAALGTKFGLWPWTVGLLKMIGSIGVPLIGLLFVMTFITSFLVVFIKPRAGFNALCLMWLVSMGAISMAFIAISTARAVPPIHDISTDPREPLAFSATMITARGSNSNPVLDPKEATVPFDKNNLGPWSGRTLADIQAEAYPAIKPLILKGVKPSDAYRKVERATKAMGLIIVSQDPATMRLEATAQSFWFGFKDDVIVSVHDMGDGARVDMRSISRVGVSDLGANAKRVSTLLAAVKGT</sequence>
<reference evidence="2" key="1">
    <citation type="submission" date="2021-05" db="EMBL/GenBank/DDBJ databases">
        <authorList>
            <person name="Tanabe Y."/>
        </authorList>
    </citation>
    <scope>NUCLEOTIDE SEQUENCE</scope>
    <source>
        <strain evidence="2">BOTRYCO-1</strain>
    </source>
</reference>
<evidence type="ECO:0000256" key="1">
    <source>
        <dbReference type="SAM" id="Phobius"/>
    </source>
</evidence>
<dbReference type="RefSeq" id="WP_284359540.1">
    <property type="nucleotide sequence ID" value="NZ_BPFZ01000005.1"/>
</dbReference>
<feature type="transmembrane region" description="Helical" evidence="1">
    <location>
        <begin position="82"/>
        <end position="103"/>
    </location>
</feature>
<keyword evidence="3" id="KW-1185">Reference proteome</keyword>
<evidence type="ECO:0000313" key="3">
    <source>
        <dbReference type="Proteomes" id="UP001161064"/>
    </source>
</evidence>
<reference evidence="2" key="2">
    <citation type="journal article" date="2023" name="ISME Commun">
        <title>Characterization of a bloom-associated alphaproteobacterial lineage, 'Candidatus Phycosocius': insights into freshwater algal-bacterial interactions.</title>
        <authorList>
            <person name="Tanabe Y."/>
            <person name="Yamaguchi H."/>
            <person name="Yoshida M."/>
            <person name="Kai A."/>
            <person name="Okazaki Y."/>
        </authorList>
    </citation>
    <scope>NUCLEOTIDE SEQUENCE</scope>
    <source>
        <strain evidence="2">BOTRYCO-1</strain>
    </source>
</reference>
<evidence type="ECO:0000313" key="2">
    <source>
        <dbReference type="EMBL" id="GIU66875.1"/>
    </source>
</evidence>
<dbReference type="InterPro" id="IPR010865">
    <property type="entry name" value="DUF1499"/>
</dbReference>